<name>A0A8G2L740_PICTO</name>
<dbReference type="Proteomes" id="UP000192315">
    <property type="component" value="Unassembled WGS sequence"/>
</dbReference>
<comment type="caution">
    <text evidence="2">The sequence shown here is derived from an EMBL/GenBank/DDBJ whole genome shotgun (WGS) entry which is preliminary data.</text>
</comment>
<keyword evidence="1" id="KW-0472">Membrane</keyword>
<gene>
    <name evidence="2" type="ORF">SAMN02745355_0566</name>
</gene>
<keyword evidence="1" id="KW-0812">Transmembrane</keyword>
<protein>
    <submittedName>
        <fullName evidence="2">Uncharacterized protein</fullName>
    </submittedName>
</protein>
<evidence type="ECO:0000313" key="3">
    <source>
        <dbReference type="Proteomes" id="UP000192315"/>
    </source>
</evidence>
<reference evidence="2 3" key="1">
    <citation type="submission" date="2017-04" db="EMBL/GenBank/DDBJ databases">
        <authorList>
            <person name="Varghese N."/>
            <person name="Submissions S."/>
        </authorList>
    </citation>
    <scope>NUCLEOTIDE SEQUENCE [LARGE SCALE GENOMIC DNA]</scope>
    <source>
        <strain evidence="2 3">DSM 9789</strain>
    </source>
</reference>
<accession>A0A8G2L740</accession>
<dbReference type="EMBL" id="FWYE01000001">
    <property type="protein sequence ID" value="SMD30672.1"/>
    <property type="molecule type" value="Genomic_DNA"/>
</dbReference>
<dbReference type="AlphaFoldDB" id="A0A8G2L740"/>
<keyword evidence="3" id="KW-1185">Reference proteome</keyword>
<organism evidence="2 3">
    <name type="scientific">Picrophilus torridus (strain ATCC 700027 / DSM 9790 / JCM 10055 / NBRC 100828 / KAW 2/3)</name>
    <dbReference type="NCBI Taxonomy" id="1122961"/>
    <lineage>
        <taxon>Archaea</taxon>
        <taxon>Methanobacteriati</taxon>
        <taxon>Thermoplasmatota</taxon>
        <taxon>Thermoplasmata</taxon>
        <taxon>Thermoplasmatales</taxon>
        <taxon>Picrophilaceae</taxon>
        <taxon>Picrophilus</taxon>
    </lineage>
</organism>
<sequence>MDIYSYFWLVIKYIFPLALLIISIVFFNPLLIMISIVWIVAAMAIEITTAEERARLA</sequence>
<proteinExistence type="predicted"/>
<evidence type="ECO:0000256" key="1">
    <source>
        <dbReference type="SAM" id="Phobius"/>
    </source>
</evidence>
<evidence type="ECO:0000313" key="2">
    <source>
        <dbReference type="EMBL" id="SMD30672.1"/>
    </source>
</evidence>
<keyword evidence="1" id="KW-1133">Transmembrane helix</keyword>
<feature type="transmembrane region" description="Helical" evidence="1">
    <location>
        <begin position="13"/>
        <end position="45"/>
    </location>
</feature>